<dbReference type="AlphaFoldDB" id="A0A9P8PX06"/>
<protein>
    <recommendedName>
        <fullName evidence="9">Zn(2)-C6 fungal-type domain-containing protein</fullName>
    </recommendedName>
</protein>
<dbReference type="Proteomes" id="UP000769528">
    <property type="component" value="Unassembled WGS sequence"/>
</dbReference>
<dbReference type="PROSITE" id="PS00463">
    <property type="entry name" value="ZN2_CY6_FUNGAL_1"/>
    <property type="match status" value="1"/>
</dbReference>
<dbReference type="Pfam" id="PF00172">
    <property type="entry name" value="Zn_clus"/>
    <property type="match status" value="1"/>
</dbReference>
<dbReference type="Gene3D" id="4.10.240.10">
    <property type="entry name" value="Zn(2)-C6 fungal-type DNA-binding domain"/>
    <property type="match status" value="1"/>
</dbReference>
<keyword evidence="2" id="KW-0479">Metal-binding</keyword>
<keyword evidence="3" id="KW-0862">Zinc</keyword>
<dbReference type="PANTHER" id="PTHR47782:SF10">
    <property type="entry name" value="PROTEIN SIP4"/>
    <property type="match status" value="1"/>
</dbReference>
<evidence type="ECO:0000313" key="11">
    <source>
        <dbReference type="Proteomes" id="UP000769528"/>
    </source>
</evidence>
<evidence type="ECO:0000256" key="4">
    <source>
        <dbReference type="ARBA" id="ARBA00023015"/>
    </source>
</evidence>
<reference evidence="10" key="1">
    <citation type="journal article" date="2021" name="Open Biol.">
        <title>Shared evolutionary footprints suggest mitochondrial oxidative damage underlies multiple complex I losses in fungi.</title>
        <authorList>
            <person name="Schikora-Tamarit M.A."/>
            <person name="Marcet-Houben M."/>
            <person name="Nosek J."/>
            <person name="Gabaldon T."/>
        </authorList>
    </citation>
    <scope>NUCLEOTIDE SEQUENCE</scope>
    <source>
        <strain evidence="10">CBS6341</strain>
    </source>
</reference>
<keyword evidence="6" id="KW-0804">Transcription</keyword>
<keyword evidence="4" id="KW-0805">Transcription regulation</keyword>
<dbReference type="CDD" id="cd00067">
    <property type="entry name" value="GAL4"/>
    <property type="match status" value="1"/>
</dbReference>
<dbReference type="PROSITE" id="PS50048">
    <property type="entry name" value="ZN2_CY6_FUNGAL_2"/>
    <property type="match status" value="1"/>
</dbReference>
<dbReference type="SUPFAM" id="SSF57701">
    <property type="entry name" value="Zn2/Cys6 DNA-binding domain"/>
    <property type="match status" value="1"/>
</dbReference>
<proteinExistence type="predicted"/>
<feature type="domain" description="Zn(2)-C6 fungal-type" evidence="9">
    <location>
        <begin position="26"/>
        <end position="56"/>
    </location>
</feature>
<dbReference type="SMART" id="SM00066">
    <property type="entry name" value="GAL4"/>
    <property type="match status" value="1"/>
</dbReference>
<evidence type="ECO:0000259" key="9">
    <source>
        <dbReference type="PROSITE" id="PS50048"/>
    </source>
</evidence>
<comment type="subcellular location">
    <subcellularLocation>
        <location evidence="1">Nucleus</location>
    </subcellularLocation>
</comment>
<dbReference type="OrthoDB" id="3980139at2759"/>
<dbReference type="PANTHER" id="PTHR47782">
    <property type="entry name" value="ZN(II)2CYS6 TRANSCRIPTION FACTOR (EUROFUNG)-RELATED"/>
    <property type="match status" value="1"/>
</dbReference>
<keyword evidence="8" id="KW-0175">Coiled coil</keyword>
<dbReference type="InterPro" id="IPR001138">
    <property type="entry name" value="Zn2Cys6_DnaBD"/>
</dbReference>
<feature type="coiled-coil region" evidence="8">
    <location>
        <begin position="70"/>
        <end position="97"/>
    </location>
</feature>
<accession>A0A9P8PX06</accession>
<evidence type="ECO:0000256" key="3">
    <source>
        <dbReference type="ARBA" id="ARBA00022833"/>
    </source>
</evidence>
<gene>
    <name evidence="10" type="ORF">WICMUC_001161</name>
</gene>
<evidence type="ECO:0000256" key="5">
    <source>
        <dbReference type="ARBA" id="ARBA00023125"/>
    </source>
</evidence>
<dbReference type="GO" id="GO:0045944">
    <property type="term" value="P:positive regulation of transcription by RNA polymerase II"/>
    <property type="evidence" value="ECO:0007669"/>
    <property type="project" value="TreeGrafter"/>
</dbReference>
<dbReference type="GO" id="GO:0000981">
    <property type="term" value="F:DNA-binding transcription factor activity, RNA polymerase II-specific"/>
    <property type="evidence" value="ECO:0007669"/>
    <property type="project" value="InterPro"/>
</dbReference>
<reference evidence="10" key="2">
    <citation type="submission" date="2021-01" db="EMBL/GenBank/DDBJ databases">
        <authorList>
            <person name="Schikora-Tamarit M.A."/>
        </authorList>
    </citation>
    <scope>NUCLEOTIDE SEQUENCE</scope>
    <source>
        <strain evidence="10">CBS6341</strain>
    </source>
</reference>
<dbReference type="GO" id="GO:0008270">
    <property type="term" value="F:zinc ion binding"/>
    <property type="evidence" value="ECO:0007669"/>
    <property type="project" value="InterPro"/>
</dbReference>
<evidence type="ECO:0000256" key="8">
    <source>
        <dbReference type="SAM" id="Coils"/>
    </source>
</evidence>
<evidence type="ECO:0000256" key="7">
    <source>
        <dbReference type="ARBA" id="ARBA00023242"/>
    </source>
</evidence>
<evidence type="ECO:0000256" key="6">
    <source>
        <dbReference type="ARBA" id="ARBA00023163"/>
    </source>
</evidence>
<dbReference type="InterPro" id="IPR036864">
    <property type="entry name" value="Zn2-C6_fun-type_DNA-bd_sf"/>
</dbReference>
<sequence>MKEKETVKLIKTNNRSGSLTTRTSQACDRCRIKKVKCDGKIPSCTNCLNIGYHCQTSDKLTRRSFPKCYTESLEKNLMNLQNDNAKLMNEIEFLKKQTNSIQNFGINNDIHIDDDLITNNFFKYDNFLLGDCYIGLNTLEKKFQSLLLNHKISFDGNLQLEFDLIELNSNSIIQIINCKIFYKFPKKSQLDLIISKHFENLNSFIPILDEDLFFELYTLIFEKIDNKTENLFKLIDDEIDFIILLILIIQLNTSLFNIYDIYKLLNLTNFQFKNSINNFQNLLLSLQLFMNLEKGGKNFIKFQINLSNLTIMKIFDLGLHLNFNNLIQINENYDSKNINIYNIRLKLYWSAFTLNSLSNIMFGLSNQFSSIFNKFHIPKISSLINSSNENSDLKFFTKLVELMEKFNDLNLLLENLSSYQQFLNEMEQNMGLNDDFLQRFENSSMKKNVQINDLKSLQFYIMITSLKLLLDKTSESSISFLRQLKILNDLSPILNPINHQSSQFTNVPINFSKLSLIAILNTLLQEPLNDKKHLIVITLRILRQRYFEDYYSNDTIINFIKQKCFITNEEITNENISNKILSSSPSSSVSSVKSSITSNSSTGLFSHLNRYNMMNRNRSISSCHSSISSSSSVSTSNNSILENDLVNGFKLDDFDSSSLFNTGNIKIQQGIDRRKQLDSNQSLFNHFDKLNYRFTDAQQ</sequence>
<organism evidence="10 11">
    <name type="scientific">Wickerhamomyces mucosus</name>
    <dbReference type="NCBI Taxonomy" id="1378264"/>
    <lineage>
        <taxon>Eukaryota</taxon>
        <taxon>Fungi</taxon>
        <taxon>Dikarya</taxon>
        <taxon>Ascomycota</taxon>
        <taxon>Saccharomycotina</taxon>
        <taxon>Saccharomycetes</taxon>
        <taxon>Phaffomycetales</taxon>
        <taxon>Wickerhamomycetaceae</taxon>
        <taxon>Wickerhamomyces</taxon>
    </lineage>
</organism>
<evidence type="ECO:0000313" key="10">
    <source>
        <dbReference type="EMBL" id="KAH3679150.1"/>
    </source>
</evidence>
<evidence type="ECO:0000256" key="2">
    <source>
        <dbReference type="ARBA" id="ARBA00022723"/>
    </source>
</evidence>
<keyword evidence="5" id="KW-0238">DNA-binding</keyword>
<name>A0A9P8PX06_9ASCO</name>
<dbReference type="GO" id="GO:0005634">
    <property type="term" value="C:nucleus"/>
    <property type="evidence" value="ECO:0007669"/>
    <property type="project" value="UniProtKB-SubCell"/>
</dbReference>
<dbReference type="InterPro" id="IPR052202">
    <property type="entry name" value="Yeast_MetPath_Reg"/>
</dbReference>
<keyword evidence="7" id="KW-0539">Nucleus</keyword>
<comment type="caution">
    <text evidence="10">The sequence shown here is derived from an EMBL/GenBank/DDBJ whole genome shotgun (WGS) entry which is preliminary data.</text>
</comment>
<evidence type="ECO:0000256" key="1">
    <source>
        <dbReference type="ARBA" id="ARBA00004123"/>
    </source>
</evidence>
<keyword evidence="11" id="KW-1185">Reference proteome</keyword>
<dbReference type="EMBL" id="JAEUBF010000389">
    <property type="protein sequence ID" value="KAH3679150.1"/>
    <property type="molecule type" value="Genomic_DNA"/>
</dbReference>
<dbReference type="GO" id="GO:0043565">
    <property type="term" value="F:sequence-specific DNA binding"/>
    <property type="evidence" value="ECO:0007669"/>
    <property type="project" value="TreeGrafter"/>
</dbReference>
<dbReference type="CDD" id="cd12148">
    <property type="entry name" value="fungal_TF_MHR"/>
    <property type="match status" value="1"/>
</dbReference>